<feature type="compositionally biased region" description="Basic residues" evidence="1">
    <location>
        <begin position="13"/>
        <end position="26"/>
    </location>
</feature>
<reference evidence="2" key="1">
    <citation type="submission" date="2022-03" db="EMBL/GenBank/DDBJ databases">
        <authorList>
            <person name="Alioto T."/>
            <person name="Alioto T."/>
            <person name="Gomez Garrido J."/>
        </authorList>
    </citation>
    <scope>NUCLEOTIDE SEQUENCE</scope>
</reference>
<organism evidence="2 3">
    <name type="scientific">Pelobates cultripes</name>
    <name type="common">Western spadefoot toad</name>
    <dbReference type="NCBI Taxonomy" id="61616"/>
    <lineage>
        <taxon>Eukaryota</taxon>
        <taxon>Metazoa</taxon>
        <taxon>Chordata</taxon>
        <taxon>Craniata</taxon>
        <taxon>Vertebrata</taxon>
        <taxon>Euteleostomi</taxon>
        <taxon>Amphibia</taxon>
        <taxon>Batrachia</taxon>
        <taxon>Anura</taxon>
        <taxon>Pelobatoidea</taxon>
        <taxon>Pelobatidae</taxon>
        <taxon>Pelobates</taxon>
    </lineage>
</organism>
<feature type="region of interest" description="Disordered" evidence="1">
    <location>
        <begin position="254"/>
        <end position="273"/>
    </location>
</feature>
<proteinExistence type="predicted"/>
<protein>
    <submittedName>
        <fullName evidence="2">Uncharacterized protein</fullName>
    </submittedName>
</protein>
<evidence type="ECO:0000313" key="2">
    <source>
        <dbReference type="EMBL" id="CAH2319766.1"/>
    </source>
</evidence>
<feature type="compositionally biased region" description="Polar residues" evidence="1">
    <location>
        <begin position="62"/>
        <end position="86"/>
    </location>
</feature>
<gene>
    <name evidence="2" type="ORF">PECUL_23A046874</name>
</gene>
<feature type="region of interest" description="Disordered" evidence="1">
    <location>
        <begin position="1"/>
        <end position="86"/>
    </location>
</feature>
<sequence length="340" mass="38201">MSYRPTEPGRMVQQRKHAWINRKKKPKSEMTLYKGGLNCGRTSYPAKGYYKNPTSRHHETTKTSYTSDPTSNNHPKKGASNSNKMSQSQFLPPILTITGDSSLSLATRQPSLLDVESVGREPLSPDVWRFQMNVKTPEKDLQGCTSLKDAPPLGAAGGRFHQTLQVVPSCWDQRTTVLLQNVEDLSKSQEKSTPSPELYRSCLLVITPRRGLKKESSAQRTSEAKRGVMTAGYRTQRRLANKCIPTWRSCEESKQNIKDEGKRSSRDSAFGTDTDSETAVIDVELGLEMCKTEMSHFTQERIIDWILQVNDALFSSHSKEASRGSLTEQDTSIKFVYEGD</sequence>
<dbReference type="Proteomes" id="UP001295444">
    <property type="component" value="Chromosome 10"/>
</dbReference>
<evidence type="ECO:0000313" key="3">
    <source>
        <dbReference type="Proteomes" id="UP001295444"/>
    </source>
</evidence>
<accession>A0AAD1WS24</accession>
<dbReference type="EMBL" id="OW240921">
    <property type="protein sequence ID" value="CAH2319766.1"/>
    <property type="molecule type" value="Genomic_DNA"/>
</dbReference>
<feature type="compositionally biased region" description="Basic and acidic residues" evidence="1">
    <location>
        <begin position="254"/>
        <end position="266"/>
    </location>
</feature>
<evidence type="ECO:0000256" key="1">
    <source>
        <dbReference type="SAM" id="MobiDB-lite"/>
    </source>
</evidence>
<dbReference type="AlphaFoldDB" id="A0AAD1WS24"/>
<keyword evidence="3" id="KW-1185">Reference proteome</keyword>
<name>A0AAD1WS24_PELCU</name>